<dbReference type="RefSeq" id="WP_263336453.1">
    <property type="nucleotide sequence ID" value="NZ_JAGSYH010000003.1"/>
</dbReference>
<keyword evidence="3" id="KW-1185">Reference proteome</keyword>
<evidence type="ECO:0008006" key="4">
    <source>
        <dbReference type="Google" id="ProtNLM"/>
    </source>
</evidence>
<keyword evidence="1" id="KW-0732">Signal</keyword>
<dbReference type="Proteomes" id="UP001596091">
    <property type="component" value="Unassembled WGS sequence"/>
</dbReference>
<evidence type="ECO:0000313" key="2">
    <source>
        <dbReference type="EMBL" id="MFC5862701.1"/>
    </source>
</evidence>
<feature type="signal peptide" evidence="1">
    <location>
        <begin position="1"/>
        <end position="37"/>
    </location>
</feature>
<sequence length="255" mass="27621">MSRRLDAGNEKKYLSNALTITIIAVMMSLTAAATAHAQSEERYHADTYQMIVLQHMVSHDQANDVMQALRNAMPRASAYLNPSAQIISINASAADVALAQKIVAEMDKPVRTYRLTYTLTQVEDGKHGVSQRFELVVASGDRADLKQGTRVPIRTGNFNKDSNAKENQIQYMDIGLGIDSRAEGFVDGVKVTSKIAESSVGDEHSSFGGEDPVVHQTELSATSVLPLGKPVVLGSLDVPGTTHRLEVEVTADQVK</sequence>
<name>A0ABW1EEL7_9BACT</name>
<proteinExistence type="predicted"/>
<dbReference type="EMBL" id="JBHSPH010000002">
    <property type="protein sequence ID" value="MFC5862701.1"/>
    <property type="molecule type" value="Genomic_DNA"/>
</dbReference>
<comment type="caution">
    <text evidence="2">The sequence shown here is derived from an EMBL/GenBank/DDBJ whole genome shotgun (WGS) entry which is preliminary data.</text>
</comment>
<organism evidence="2 3">
    <name type="scientific">Acidicapsa dinghuensis</name>
    <dbReference type="NCBI Taxonomy" id="2218256"/>
    <lineage>
        <taxon>Bacteria</taxon>
        <taxon>Pseudomonadati</taxon>
        <taxon>Acidobacteriota</taxon>
        <taxon>Terriglobia</taxon>
        <taxon>Terriglobales</taxon>
        <taxon>Acidobacteriaceae</taxon>
        <taxon>Acidicapsa</taxon>
    </lineage>
</organism>
<reference evidence="3" key="1">
    <citation type="journal article" date="2019" name="Int. J. Syst. Evol. Microbiol.">
        <title>The Global Catalogue of Microorganisms (GCM) 10K type strain sequencing project: providing services to taxonomists for standard genome sequencing and annotation.</title>
        <authorList>
            <consortium name="The Broad Institute Genomics Platform"/>
            <consortium name="The Broad Institute Genome Sequencing Center for Infectious Disease"/>
            <person name="Wu L."/>
            <person name="Ma J."/>
        </authorList>
    </citation>
    <scope>NUCLEOTIDE SEQUENCE [LARGE SCALE GENOMIC DNA]</scope>
    <source>
        <strain evidence="3">JCM 4087</strain>
    </source>
</reference>
<gene>
    <name evidence="2" type="ORF">ACFPT7_10405</name>
</gene>
<evidence type="ECO:0000313" key="3">
    <source>
        <dbReference type="Proteomes" id="UP001596091"/>
    </source>
</evidence>
<evidence type="ECO:0000256" key="1">
    <source>
        <dbReference type="SAM" id="SignalP"/>
    </source>
</evidence>
<accession>A0ABW1EEL7</accession>
<feature type="chain" id="PRO_5046007080" description="NolW-like domain-containing protein" evidence="1">
    <location>
        <begin position="38"/>
        <end position="255"/>
    </location>
</feature>
<protein>
    <recommendedName>
        <fullName evidence="4">NolW-like domain-containing protein</fullName>
    </recommendedName>
</protein>